<name>A0A0V0IBQ1_SOLCH</name>
<protein>
    <submittedName>
        <fullName evidence="1">Putative ovule protein</fullName>
    </submittedName>
</protein>
<accession>A0A0V0IBQ1</accession>
<reference evidence="1" key="1">
    <citation type="submission" date="2015-12" db="EMBL/GenBank/DDBJ databases">
        <title>Gene expression during late stages of embryo sac development: a critical building block for successful pollen-pistil interactions.</title>
        <authorList>
            <person name="Liu Y."/>
            <person name="Joly V."/>
            <person name="Sabar M."/>
            <person name="Matton D.P."/>
        </authorList>
    </citation>
    <scope>NUCLEOTIDE SEQUENCE</scope>
</reference>
<sequence>MDELTDSPAVVEIKMTVYWVRFLSVEICLVIKSNLIENLRLAESPINDFKVCFAVEKSNDFTNKQLCPFSEQVGLVI</sequence>
<evidence type="ECO:0000313" key="1">
    <source>
        <dbReference type="EMBL" id="JAP29350.1"/>
    </source>
</evidence>
<dbReference type="EMBL" id="GEDG01009193">
    <property type="protein sequence ID" value="JAP29350.1"/>
    <property type="molecule type" value="Transcribed_RNA"/>
</dbReference>
<dbReference type="EMBL" id="GEDG01007954">
    <property type="protein sequence ID" value="JAP30549.1"/>
    <property type="molecule type" value="Transcribed_RNA"/>
</dbReference>
<dbReference type="AlphaFoldDB" id="A0A0V0IBQ1"/>
<proteinExistence type="predicted"/>
<organism evidence="1">
    <name type="scientific">Solanum chacoense</name>
    <name type="common">Chaco potato</name>
    <dbReference type="NCBI Taxonomy" id="4108"/>
    <lineage>
        <taxon>Eukaryota</taxon>
        <taxon>Viridiplantae</taxon>
        <taxon>Streptophyta</taxon>
        <taxon>Embryophyta</taxon>
        <taxon>Tracheophyta</taxon>
        <taxon>Spermatophyta</taxon>
        <taxon>Magnoliopsida</taxon>
        <taxon>eudicotyledons</taxon>
        <taxon>Gunneridae</taxon>
        <taxon>Pentapetalae</taxon>
        <taxon>asterids</taxon>
        <taxon>lamiids</taxon>
        <taxon>Solanales</taxon>
        <taxon>Solanaceae</taxon>
        <taxon>Solanoideae</taxon>
        <taxon>Solaneae</taxon>
        <taxon>Solanum</taxon>
    </lineage>
</organism>